<organism evidence="1 2">
    <name type="scientific">Castor canadensis</name>
    <name type="common">American beaver</name>
    <dbReference type="NCBI Taxonomy" id="51338"/>
    <lineage>
        <taxon>Eukaryota</taxon>
        <taxon>Metazoa</taxon>
        <taxon>Chordata</taxon>
        <taxon>Craniata</taxon>
        <taxon>Vertebrata</taxon>
        <taxon>Euteleostomi</taxon>
        <taxon>Mammalia</taxon>
        <taxon>Eutheria</taxon>
        <taxon>Euarchontoglires</taxon>
        <taxon>Glires</taxon>
        <taxon>Rodentia</taxon>
        <taxon>Castorimorpha</taxon>
        <taxon>Castoridae</taxon>
        <taxon>Castor</taxon>
    </lineage>
</organism>
<gene>
    <name evidence="2" type="primary">Lamb4</name>
</gene>
<accession>A0AC58LV92</accession>
<name>A0AC58LV92_CASCN</name>
<dbReference type="RefSeq" id="XP_073921094.1">
    <property type="nucleotide sequence ID" value="XM_074064993.1"/>
</dbReference>
<proteinExistence type="predicted"/>
<sequence>MQFQLTLFLHLGWLSCLKAQDECSRGACRPTPGNLLVGRSTQLTASSTCGLNGAQKYCILSYLEEEQKCFLCDSQFPYNPYTQPNSHTIENVIRSFEPDREKKWWQSENGLDHVSIRLDLEALFQFSHLVLTFKTFRPAAMLVERSTDYGHTWKVLKYFAKDCAASFPDITSGQAQEVGDLVCDSRYSDIEPSTGGEVVLKVLDPSFEIENPYSPHIQDLVTLTNLRINFTKLHTLGDTLLGRKQNGSLDKYYYALYEMVIRGSCFCNGHASECGPMQKVRGDVFSPPAMVHGHCVCQHNTDGPNCERCKDFFQDAPWRPAVGSQDNTCRSCTCNGHSDRCHFDMTTYLVSGGLSGGVCEDCQHHTEGQHCDRCSPLFYRDPLKAISDPYACLPCECDPDGTISGGICVSHSDPALGSVAGRCLCKENVEGANCNQCKPNHFGLSASDTLGCRPCNCHPLGSLPSSTCDVDTGQCLCQPYASGLRCEECIVGYWGLGDHLHECSPCDCDAGGAYSNMCSPKDGQCECRPHITARTCTEPVPGYFFAPLNFYLYEAEEATPLQGLAPLILATALPTCDVYFQQQGNDFTIERGNIILKKNQKQSLHADEQNEASAVHIVFQRPNPENPVTWTGPGFARVLPGAGLRFAVNNIAFPMDFTIAVRYETQTAADWAVRIVVHSAGVSKHCTHKTPQQTPQTFALPAAARIAPLPTAICLEPDVQYSIDLHFSQPLEGGPYTHPHILVDSLSLVPHINSLANFCSKQDVEEYLLHDCAENTSEVGPQVVPGVCERLIVSMSAQLHDGAVACKCHPQGAIGSNCSRLGGQCQCKPYVVGRCCDRCSAGSYGLGHHGCHACHCHPQGSKNTICDQVTGQCACRGEVAGRRCDQCLAGYFGFPSCHPCSCNGFAELCDPDTGSCLYCRGFTTGRNCERCIDGYYGNPSLGQSCRPCLCPDVPSSNQYFAHSCYQNPWSSAINCSCLQGYAGIQCGECAPGFYGNPRVSGEPCRPCACNNNIDVTDPESCSMVTGECLKCLHNTGGPTCQLCKPGHFGSALNQTCRRCSCHPSGVSHTVCPHGEEACQCDPITGACPCLPHVTGLTCDSCADGYWNLVPGKGCQSCDCDPQTSQNNHCDKLTGQCPCKSGHAGKRCSECKEGYYGGPFGQCIPCDCNREGTQKPVCDLDTGLCHCREGISGQQCDRCARGHRQEFPACLRCHLCFDQWDHAISSLSKAVRGFIRLAANLEDKREILLGCEVDFIGLRENMSAIERILKHLVSSSGEFVKVKAYHDSVRKQIMQLSEQLKTVYEFQDLKETIARMRKETDLLLENLRKEIDLQPSVLNASIMETIKKCSHISSSAEKNTEESSFIINNSENTRNDSLTILDTLISKESLLEKLQQIKMPNIQILNEKVCGEPGNLPCSLSPCGGALCTGPEGRRQCGGPSCHGALTLSRNALQKAQEAESVIHNLDKQAQRLENQVKNISKLAEISKNNAFQLSEKLENMKSQIEAEEEKMNFLIKKVKNFLLEESAPPEDIEKVANRVLAIQLPIISKSLTHEPDKIQKLMQLCEDYRIDEKRLNKAADEAQKLLVKAKVVEKAADGLLNLDKTLNKLQRAQITQGQANSTITQLTAEIVKIKKNVLQAESQAKEIKNKLDLATQQSELEDGLSLLQTKWQRNRDQAGQAKVKAESASGQAGDAGKEFAELKNQYALLQHQTSTTGLTKETLGRVKQLKDAAEKLAADTEDKITRIADLEKKIQDLNLRRQEKADQLKQLEDQVVAIKNEIVEQENKYTTCYN</sequence>
<protein>
    <submittedName>
        <fullName evidence="2">Laminin subunit beta-4 isoform X1</fullName>
    </submittedName>
</protein>
<dbReference type="Proteomes" id="UP001732720">
    <property type="component" value="Chromosome 2"/>
</dbReference>
<evidence type="ECO:0000313" key="2">
    <source>
        <dbReference type="RefSeq" id="XP_073921094.1"/>
    </source>
</evidence>
<keyword evidence="1" id="KW-1185">Reference proteome</keyword>
<evidence type="ECO:0000313" key="1">
    <source>
        <dbReference type="Proteomes" id="UP001732720"/>
    </source>
</evidence>
<reference evidence="2" key="1">
    <citation type="submission" date="2025-08" db="UniProtKB">
        <authorList>
            <consortium name="RefSeq"/>
        </authorList>
    </citation>
    <scope>IDENTIFICATION</scope>
</reference>